<evidence type="ECO:0000313" key="4">
    <source>
        <dbReference type="Proteomes" id="UP000186795"/>
    </source>
</evidence>
<dbReference type="OrthoDB" id="9813956at2"/>
<dbReference type="GO" id="GO:0051607">
    <property type="term" value="P:defense response to virus"/>
    <property type="evidence" value="ECO:0007669"/>
    <property type="project" value="UniProtKB-KW"/>
</dbReference>
<evidence type="ECO:0000313" key="3">
    <source>
        <dbReference type="EMBL" id="SIS41496.1"/>
    </source>
</evidence>
<dbReference type="AlphaFoldDB" id="A0A1N7IWY1"/>
<keyword evidence="1" id="KW-0051">Antiviral defense</keyword>
<dbReference type="EMBL" id="FTOD01000001">
    <property type="protein sequence ID" value="SIS41496.1"/>
    <property type="molecule type" value="Genomic_DNA"/>
</dbReference>
<name>A0A1N7IWY1_9BACL</name>
<dbReference type="Proteomes" id="UP000186795">
    <property type="component" value="Unassembled WGS sequence"/>
</dbReference>
<dbReference type="Pfam" id="PF03787">
    <property type="entry name" value="RAMPs"/>
    <property type="match status" value="1"/>
</dbReference>
<feature type="domain" description="CRISPR type III-associated protein" evidence="2">
    <location>
        <begin position="90"/>
        <end position="256"/>
    </location>
</feature>
<reference evidence="4" key="1">
    <citation type="submission" date="2017-01" db="EMBL/GenBank/DDBJ databases">
        <authorList>
            <person name="Varghese N."/>
            <person name="Submissions S."/>
        </authorList>
    </citation>
    <scope>NUCLEOTIDE SEQUENCE [LARGE SCALE GENOMIC DNA]</scope>
    <source>
        <strain evidence="4">DSM 45196</strain>
    </source>
</reference>
<organism evidence="3 4">
    <name type="scientific">Kroppenstedtia eburnea</name>
    <dbReference type="NCBI Taxonomy" id="714067"/>
    <lineage>
        <taxon>Bacteria</taxon>
        <taxon>Bacillati</taxon>
        <taxon>Bacillota</taxon>
        <taxon>Bacilli</taxon>
        <taxon>Bacillales</taxon>
        <taxon>Thermoactinomycetaceae</taxon>
        <taxon>Kroppenstedtia</taxon>
    </lineage>
</organism>
<proteinExistence type="predicted"/>
<accession>A0A1N7IWY1</accession>
<dbReference type="InterPro" id="IPR010172">
    <property type="entry name" value="CRISPR-assoc_prot_TM1791"/>
</dbReference>
<dbReference type="InterPro" id="IPR005537">
    <property type="entry name" value="RAMP_III_fam"/>
</dbReference>
<sequence length="371" mass="42608">MDKQTGLLPLYRNDFVPGFRPPNSHTGLWYEKFCNVWSQQDGAWTLGTDKSRWIESVIGETGDQAGIRELVERMKSMVLRGSGMLLYTKTEGRFVTGLGRSHPVENGFAWHPTLGTAYLPGSSVKGLVRSWAEQWEDSVKPEDVKRIFGCQDQPSTGVGSVIFYDAIPIKQIKLEADVMTPHYGPYYQEGKAPVDWHAPVPIPFLTVAADQPFLFSLAPRRPGEHEKDVKTAMCWLKEALRWMGAGAKTAVGYGRFMVDENKQNEWKQALADQKREQEKQAKLARLARMTPVEREMEEDGYQQDPNRFMEVLAKKWLVRMEEENTPPADRMEIAQRLAEWYQTHRSNHWKKPNLKNEEKIRRIRAVLNGKS</sequence>
<evidence type="ECO:0000256" key="1">
    <source>
        <dbReference type="ARBA" id="ARBA00023118"/>
    </source>
</evidence>
<gene>
    <name evidence="3" type="ORF">SAMN05421790_101443</name>
</gene>
<dbReference type="PANTHER" id="PTHR39965:SF1">
    <property type="entry name" value="CRISPR SYSTEM CMR SUBUNIT CMR6"/>
    <property type="match status" value="1"/>
</dbReference>
<keyword evidence="4" id="KW-1185">Reference proteome</keyword>
<protein>
    <submittedName>
        <fullName evidence="3">CRISPR-associated protein Cmr6</fullName>
    </submittedName>
</protein>
<dbReference type="PANTHER" id="PTHR39965">
    <property type="entry name" value="CRISPR SYSTEM CMR SUBUNIT CMR6"/>
    <property type="match status" value="1"/>
</dbReference>
<evidence type="ECO:0000259" key="2">
    <source>
        <dbReference type="Pfam" id="PF03787"/>
    </source>
</evidence>
<dbReference type="RefSeq" id="WP_009708808.1">
    <property type="nucleotide sequence ID" value="NZ_CP048103.1"/>
</dbReference>
<dbReference type="NCBIfam" id="TIGR01898">
    <property type="entry name" value="cas_TM1791_cmr6"/>
    <property type="match status" value="1"/>
</dbReference>